<dbReference type="PANTHER" id="PTHR24133:SF40">
    <property type="entry name" value="ANKYRIN REPEAT DOMAIN 44"/>
    <property type="match status" value="1"/>
</dbReference>
<sequence>MKKQLPVRPNLEQLKKQAKAYLAEVKVGAADAINRLLEHHPQGQGFAKTPTPYQFTLADAQLVVACEYGFASWPKLRAHVLQPESGASVQAAAEIREAAGQGDLPRLETLLQAHPELINEVGGSGVRTALHQAVFGNKPEAVELLLNHGANPNIRCEGDNAYPLHFAVEKNHFPIVKLLIEHGADPIGEGDYHELGVIGWATAWDYLDSDKETVDYLLAHGAQHNIFSAVATGATEAIQRIVSLFPEQLERRMNGTKMRRFPLHLAVIKKQSSSLQALLDLGANLESLDEAGFTPLDQAAFSGEIGVAQTLLNHGAKVRLPAAIALNRTQDIQRLLMRDPDTLKPNGRWATLIVRAAESANGSVIEQLIRYGADVNVSDNPTTSIDSTWGYTPLHAAAFRGNMSAVETLIQHGADVQRRETKWHGTPAGWANYAGHTAVRDRILLEPVSIIDAIEYSLLLRMESISQEDPEAINRHFEKYSLFPLYAEGWFTPLAFAIALNKLEAVRWLMEHGADASLRSREGKSLSDIAKSKNLSAIVELLENKPAGNAKQFSI</sequence>
<feature type="repeat" description="ANK" evidence="1">
    <location>
        <begin position="125"/>
        <end position="157"/>
    </location>
</feature>
<dbReference type="SUPFAM" id="SSF48403">
    <property type="entry name" value="Ankyrin repeat"/>
    <property type="match status" value="2"/>
</dbReference>
<dbReference type="Proteomes" id="UP001596091">
    <property type="component" value="Unassembled WGS sequence"/>
</dbReference>
<protein>
    <submittedName>
        <fullName evidence="2">Ankyrin repeat domain-containing protein</fullName>
    </submittedName>
</protein>
<organism evidence="2 3">
    <name type="scientific">Acidicapsa dinghuensis</name>
    <dbReference type="NCBI Taxonomy" id="2218256"/>
    <lineage>
        <taxon>Bacteria</taxon>
        <taxon>Pseudomonadati</taxon>
        <taxon>Acidobacteriota</taxon>
        <taxon>Terriglobia</taxon>
        <taxon>Terriglobales</taxon>
        <taxon>Acidobacteriaceae</taxon>
        <taxon>Acidicapsa</taxon>
    </lineage>
</organism>
<dbReference type="InterPro" id="IPR002110">
    <property type="entry name" value="Ankyrin_rpt"/>
</dbReference>
<dbReference type="PANTHER" id="PTHR24133">
    <property type="entry name" value="ANKYRIN DOMAIN-CONTAINING"/>
    <property type="match status" value="1"/>
</dbReference>
<dbReference type="Gene3D" id="1.25.40.20">
    <property type="entry name" value="Ankyrin repeat-containing domain"/>
    <property type="match status" value="3"/>
</dbReference>
<feature type="repeat" description="ANK" evidence="1">
    <location>
        <begin position="291"/>
        <end position="323"/>
    </location>
</feature>
<name>A0ABW1EBB9_9BACT</name>
<dbReference type="EMBL" id="JBHSPH010000001">
    <property type="protein sequence ID" value="MFC5861348.1"/>
    <property type="molecule type" value="Genomic_DNA"/>
</dbReference>
<evidence type="ECO:0000313" key="2">
    <source>
        <dbReference type="EMBL" id="MFC5861348.1"/>
    </source>
</evidence>
<dbReference type="RefSeq" id="WP_263333881.1">
    <property type="nucleotide sequence ID" value="NZ_JAGSYH010000002.1"/>
</dbReference>
<comment type="caution">
    <text evidence="2">The sequence shown here is derived from an EMBL/GenBank/DDBJ whole genome shotgun (WGS) entry which is preliminary data.</text>
</comment>
<proteinExistence type="predicted"/>
<dbReference type="PROSITE" id="PS50297">
    <property type="entry name" value="ANK_REP_REGION"/>
    <property type="match status" value="5"/>
</dbReference>
<dbReference type="Pfam" id="PF12796">
    <property type="entry name" value="Ank_2"/>
    <property type="match status" value="3"/>
</dbReference>
<keyword evidence="3" id="KW-1185">Reference proteome</keyword>
<reference evidence="3" key="1">
    <citation type="journal article" date="2019" name="Int. J. Syst. Evol. Microbiol.">
        <title>The Global Catalogue of Microorganisms (GCM) 10K type strain sequencing project: providing services to taxonomists for standard genome sequencing and annotation.</title>
        <authorList>
            <consortium name="The Broad Institute Genomics Platform"/>
            <consortium name="The Broad Institute Genome Sequencing Center for Infectious Disease"/>
            <person name="Wu L."/>
            <person name="Ma J."/>
        </authorList>
    </citation>
    <scope>NUCLEOTIDE SEQUENCE [LARGE SCALE GENOMIC DNA]</scope>
    <source>
        <strain evidence="3">JCM 4087</strain>
    </source>
</reference>
<evidence type="ECO:0000256" key="1">
    <source>
        <dbReference type="PROSITE-ProRule" id="PRU00023"/>
    </source>
</evidence>
<gene>
    <name evidence="2" type="ORF">ACFPT7_03495</name>
</gene>
<feature type="repeat" description="ANK" evidence="1">
    <location>
        <begin position="159"/>
        <end position="185"/>
    </location>
</feature>
<accession>A0ABW1EBB9</accession>
<feature type="repeat" description="ANK" evidence="1">
    <location>
        <begin position="348"/>
        <end position="380"/>
    </location>
</feature>
<evidence type="ECO:0000313" key="3">
    <source>
        <dbReference type="Proteomes" id="UP001596091"/>
    </source>
</evidence>
<feature type="repeat" description="ANK" evidence="1">
    <location>
        <begin position="489"/>
        <end position="521"/>
    </location>
</feature>
<dbReference type="PROSITE" id="PS50088">
    <property type="entry name" value="ANK_REPEAT"/>
    <property type="match status" value="7"/>
</dbReference>
<dbReference type="InterPro" id="IPR052391">
    <property type="entry name" value="E3_Ligase-Neurotoxin"/>
</dbReference>
<dbReference type="SMART" id="SM00248">
    <property type="entry name" value="ANK"/>
    <property type="match status" value="8"/>
</dbReference>
<feature type="repeat" description="ANK" evidence="1">
    <location>
        <begin position="389"/>
        <end position="421"/>
    </location>
</feature>
<feature type="repeat" description="ANK" evidence="1">
    <location>
        <begin position="258"/>
        <end position="290"/>
    </location>
</feature>
<keyword evidence="1" id="KW-0040">ANK repeat</keyword>
<dbReference type="PRINTS" id="PR01415">
    <property type="entry name" value="ANKYRIN"/>
</dbReference>
<dbReference type="InterPro" id="IPR036770">
    <property type="entry name" value="Ankyrin_rpt-contain_sf"/>
</dbReference>